<dbReference type="SUPFAM" id="SSF55874">
    <property type="entry name" value="ATPase domain of HSP90 chaperone/DNA topoisomerase II/histidine kinase"/>
    <property type="match status" value="1"/>
</dbReference>
<feature type="transmembrane region" description="Helical" evidence="9">
    <location>
        <begin position="30"/>
        <end position="51"/>
    </location>
</feature>
<dbReference type="Pfam" id="PF07730">
    <property type="entry name" value="HisKA_3"/>
    <property type="match status" value="1"/>
</dbReference>
<feature type="transmembrane region" description="Helical" evidence="9">
    <location>
        <begin position="71"/>
        <end position="93"/>
    </location>
</feature>
<evidence type="ECO:0000256" key="3">
    <source>
        <dbReference type="ARBA" id="ARBA00022553"/>
    </source>
</evidence>
<dbReference type="PANTHER" id="PTHR24421">
    <property type="entry name" value="NITRATE/NITRITE SENSOR PROTEIN NARX-RELATED"/>
    <property type="match status" value="1"/>
</dbReference>
<dbReference type="EC" id="2.7.13.3" evidence="2"/>
<sequence length="433" mass="46022">MTLAAAGSPAQDGVWRGFVSNTIFITTGGLLLIAPAVGGFILASGIIAAVVLTSVPTTLPADNVTNVRANLIILACIVGLATFILCCFLTRLHRSRVNALMATSIPKPQPPRRGFKRLVTLSISGYGLRALAYQLIGLLWGPVMIAGVLGCLVGGPAAIIFVLQFSAGLVEFNIIFAVAAAALTLSSPWILHGMAKLDLGLVRWVNGMTEKAVLAQRVQQVTEARSGVVAAADAERRRIERNLHDGAQQRLTALSVTLGVERSRHSLATADNQPVDSQRVTSTLEYAQEEVQNALQEIRHLVRGLHPAVLEDRGLDAAISGIASRSSLPISVDVDVPERPSIDVESVAYFVVSEAVNNIIAHAHATRAAITVQYHQDTLYISVDDDGVGGAAEHRGTGLIGLRQRVESIDGSLQIRSQPTKGTTIEVELPCEL</sequence>
<keyword evidence="9" id="KW-0472">Membrane</keyword>
<keyword evidence="9" id="KW-0812">Transmembrane</keyword>
<evidence type="ECO:0000256" key="8">
    <source>
        <dbReference type="ARBA" id="ARBA00023012"/>
    </source>
</evidence>
<feature type="transmembrane region" description="Helical" evidence="9">
    <location>
        <begin position="139"/>
        <end position="163"/>
    </location>
</feature>
<keyword evidence="5" id="KW-0547">Nucleotide-binding</keyword>
<dbReference type="Pfam" id="PF13796">
    <property type="entry name" value="Sensor"/>
    <property type="match status" value="1"/>
</dbReference>
<dbReference type="Gene3D" id="1.20.5.1930">
    <property type="match status" value="1"/>
</dbReference>
<evidence type="ECO:0000256" key="5">
    <source>
        <dbReference type="ARBA" id="ARBA00022741"/>
    </source>
</evidence>
<dbReference type="SMART" id="SM00387">
    <property type="entry name" value="HATPase_c"/>
    <property type="match status" value="1"/>
</dbReference>
<evidence type="ECO:0000256" key="4">
    <source>
        <dbReference type="ARBA" id="ARBA00022679"/>
    </source>
</evidence>
<proteinExistence type="predicted"/>
<dbReference type="InterPro" id="IPR050482">
    <property type="entry name" value="Sensor_HK_TwoCompSys"/>
</dbReference>
<dbReference type="InterPro" id="IPR025828">
    <property type="entry name" value="Put_sensor_dom"/>
</dbReference>
<keyword evidence="3" id="KW-0597">Phosphoprotein</keyword>
<evidence type="ECO:0000256" key="1">
    <source>
        <dbReference type="ARBA" id="ARBA00000085"/>
    </source>
</evidence>
<dbReference type="RefSeq" id="WP_303907085.1">
    <property type="nucleotide sequence ID" value="NZ_DYXC01000120.1"/>
</dbReference>
<dbReference type="InterPro" id="IPR003594">
    <property type="entry name" value="HATPase_dom"/>
</dbReference>
<evidence type="ECO:0000256" key="7">
    <source>
        <dbReference type="ARBA" id="ARBA00022840"/>
    </source>
</evidence>
<evidence type="ECO:0000256" key="9">
    <source>
        <dbReference type="SAM" id="Phobius"/>
    </source>
</evidence>
<dbReference type="EMBL" id="DYXC01000120">
    <property type="protein sequence ID" value="HJF15270.1"/>
    <property type="molecule type" value="Genomic_DNA"/>
</dbReference>
<evidence type="ECO:0000256" key="6">
    <source>
        <dbReference type="ARBA" id="ARBA00022777"/>
    </source>
</evidence>
<keyword evidence="8" id="KW-0902">Two-component regulatory system</keyword>
<accession>A0A921FN90</accession>
<dbReference type="GO" id="GO:0005524">
    <property type="term" value="F:ATP binding"/>
    <property type="evidence" value="ECO:0007669"/>
    <property type="project" value="UniProtKB-KW"/>
</dbReference>
<name>A0A921FN90_9MICC</name>
<feature type="transmembrane region" description="Helical" evidence="9">
    <location>
        <begin position="170"/>
        <end position="191"/>
    </location>
</feature>
<evidence type="ECO:0000313" key="11">
    <source>
        <dbReference type="EMBL" id="HJF15270.1"/>
    </source>
</evidence>
<dbReference type="GO" id="GO:0046983">
    <property type="term" value="F:protein dimerization activity"/>
    <property type="evidence" value="ECO:0007669"/>
    <property type="project" value="InterPro"/>
</dbReference>
<keyword evidence="7" id="KW-0067">ATP-binding</keyword>
<organism evidence="11 12">
    <name type="scientific">Enteractinococcus helveticum</name>
    <dbReference type="NCBI Taxonomy" id="1837282"/>
    <lineage>
        <taxon>Bacteria</taxon>
        <taxon>Bacillati</taxon>
        <taxon>Actinomycetota</taxon>
        <taxon>Actinomycetes</taxon>
        <taxon>Micrococcales</taxon>
        <taxon>Micrococcaceae</taxon>
    </lineage>
</organism>
<dbReference type="AlphaFoldDB" id="A0A921FN90"/>
<reference evidence="11" key="2">
    <citation type="submission" date="2021-09" db="EMBL/GenBank/DDBJ databases">
        <authorList>
            <person name="Gilroy R."/>
        </authorList>
    </citation>
    <scope>NUCLEOTIDE SEQUENCE</scope>
    <source>
        <strain evidence="11">ChiHjej13B12-14962</strain>
    </source>
</reference>
<dbReference type="InterPro" id="IPR011712">
    <property type="entry name" value="Sig_transdc_His_kin_sub3_dim/P"/>
</dbReference>
<dbReference type="GO" id="GO:0016020">
    <property type="term" value="C:membrane"/>
    <property type="evidence" value="ECO:0007669"/>
    <property type="project" value="InterPro"/>
</dbReference>
<dbReference type="InterPro" id="IPR036890">
    <property type="entry name" value="HATPase_C_sf"/>
</dbReference>
<gene>
    <name evidence="11" type="ORF">K8V32_10815</name>
</gene>
<feature type="domain" description="Histidine kinase/HSP90-like ATPase" evidence="10">
    <location>
        <begin position="343"/>
        <end position="433"/>
    </location>
</feature>
<feature type="transmembrane region" description="Helical" evidence="9">
    <location>
        <begin position="114"/>
        <end position="133"/>
    </location>
</feature>
<dbReference type="CDD" id="cd16917">
    <property type="entry name" value="HATPase_UhpB-NarQ-NarX-like"/>
    <property type="match status" value="1"/>
</dbReference>
<dbReference type="PANTHER" id="PTHR24421:SF10">
    <property type="entry name" value="NITRATE_NITRITE SENSOR PROTEIN NARQ"/>
    <property type="match status" value="1"/>
</dbReference>
<dbReference type="Pfam" id="PF02518">
    <property type="entry name" value="HATPase_c"/>
    <property type="match status" value="1"/>
</dbReference>
<evidence type="ECO:0000256" key="2">
    <source>
        <dbReference type="ARBA" id="ARBA00012438"/>
    </source>
</evidence>
<protein>
    <recommendedName>
        <fullName evidence="2">histidine kinase</fullName>
        <ecNumber evidence="2">2.7.13.3</ecNumber>
    </recommendedName>
</protein>
<dbReference type="Proteomes" id="UP000703315">
    <property type="component" value="Unassembled WGS sequence"/>
</dbReference>
<keyword evidence="6 11" id="KW-0418">Kinase</keyword>
<comment type="caution">
    <text evidence="11">The sequence shown here is derived from an EMBL/GenBank/DDBJ whole genome shotgun (WGS) entry which is preliminary data.</text>
</comment>
<evidence type="ECO:0000259" key="10">
    <source>
        <dbReference type="SMART" id="SM00387"/>
    </source>
</evidence>
<comment type="catalytic activity">
    <reaction evidence="1">
        <text>ATP + protein L-histidine = ADP + protein N-phospho-L-histidine.</text>
        <dbReference type="EC" id="2.7.13.3"/>
    </reaction>
</comment>
<keyword evidence="9" id="KW-1133">Transmembrane helix</keyword>
<reference evidence="11" key="1">
    <citation type="journal article" date="2021" name="PeerJ">
        <title>Extensive microbial diversity within the chicken gut microbiome revealed by metagenomics and culture.</title>
        <authorList>
            <person name="Gilroy R."/>
            <person name="Ravi A."/>
            <person name="Getino M."/>
            <person name="Pursley I."/>
            <person name="Horton D.L."/>
            <person name="Alikhan N.F."/>
            <person name="Baker D."/>
            <person name="Gharbi K."/>
            <person name="Hall N."/>
            <person name="Watson M."/>
            <person name="Adriaenssens E.M."/>
            <person name="Foster-Nyarko E."/>
            <person name="Jarju S."/>
            <person name="Secka A."/>
            <person name="Antonio M."/>
            <person name="Oren A."/>
            <person name="Chaudhuri R.R."/>
            <person name="La Ragione R."/>
            <person name="Hildebrand F."/>
            <person name="Pallen M.J."/>
        </authorList>
    </citation>
    <scope>NUCLEOTIDE SEQUENCE</scope>
    <source>
        <strain evidence="11">ChiHjej13B12-14962</strain>
    </source>
</reference>
<evidence type="ECO:0000313" key="12">
    <source>
        <dbReference type="Proteomes" id="UP000703315"/>
    </source>
</evidence>
<keyword evidence="4" id="KW-0808">Transferase</keyword>
<dbReference type="Gene3D" id="3.30.565.10">
    <property type="entry name" value="Histidine kinase-like ATPase, C-terminal domain"/>
    <property type="match status" value="1"/>
</dbReference>
<dbReference type="GO" id="GO:0000155">
    <property type="term" value="F:phosphorelay sensor kinase activity"/>
    <property type="evidence" value="ECO:0007669"/>
    <property type="project" value="InterPro"/>
</dbReference>